<sequence>MTMRSHEQVPDRSGTSSRADRSGRQPAPGLRRAPAPSSVPLHRALDTGSPEAVLALQRAAGNSAVTAVQRARTGRPTGVSTIGGDNAYFTTQAPEGVLRDGPSPNGMINHDVDHVDVQHHHPADVSLQISDDGTLAVHDTAREPKEFYASDQVFQQAVAQLAAVNSDYTLVRGGGQIKTEAGTLSKVTPETSNGAAQRTAAGFAALIQTQCIEVARKVVGAGRPMRIVAGDGTSTATWAHSGGERLAHHLTETVRNGGTTDAAGAAAAAENGPGAFDRDVAPAYGSTLRQQPGEADDAARDMGINNHVRPEVGEAFATLSIGDQDEKDYATVPAGETFTDRAGTSVWNYHFAGVVARALDGNDWVTLENYTRNSNADNALLELEGKLMNSYLQKTRSLLNGYKGKQPKGELGDRITQMLQKLTGATRDQAQAEFQALGQKDLEWQGKWFFRLYGSQPGQTFHDKQYANGAGDFVNPLTVRVRRP</sequence>
<reference evidence="3" key="1">
    <citation type="journal article" date="2019" name="Int. J. Syst. Evol. Microbiol.">
        <title>The Global Catalogue of Microorganisms (GCM) 10K type strain sequencing project: providing services to taxonomists for standard genome sequencing and annotation.</title>
        <authorList>
            <consortium name="The Broad Institute Genomics Platform"/>
            <consortium name="The Broad Institute Genome Sequencing Center for Infectious Disease"/>
            <person name="Wu L."/>
            <person name="Ma J."/>
        </authorList>
    </citation>
    <scope>NUCLEOTIDE SEQUENCE [LARGE SCALE GENOMIC DNA]</scope>
    <source>
        <strain evidence="3">CGMCC 4.7177</strain>
    </source>
</reference>
<dbReference type="RefSeq" id="WP_381187750.1">
    <property type="nucleotide sequence ID" value="NZ_JBHSFK010000085.1"/>
</dbReference>
<evidence type="ECO:0000313" key="3">
    <source>
        <dbReference type="Proteomes" id="UP001595839"/>
    </source>
</evidence>
<dbReference type="EMBL" id="JBHSFK010000085">
    <property type="protein sequence ID" value="MFC4508496.1"/>
    <property type="molecule type" value="Genomic_DNA"/>
</dbReference>
<evidence type="ECO:0000256" key="1">
    <source>
        <dbReference type="SAM" id="MobiDB-lite"/>
    </source>
</evidence>
<proteinExistence type="predicted"/>
<keyword evidence="3" id="KW-1185">Reference proteome</keyword>
<comment type="caution">
    <text evidence="2">The sequence shown here is derived from an EMBL/GenBank/DDBJ whole genome shotgun (WGS) entry which is preliminary data.</text>
</comment>
<evidence type="ECO:0000313" key="2">
    <source>
        <dbReference type="EMBL" id="MFC4508496.1"/>
    </source>
</evidence>
<accession>A0ABV9BDS9</accession>
<feature type="region of interest" description="Disordered" evidence="1">
    <location>
        <begin position="1"/>
        <end position="44"/>
    </location>
</feature>
<protein>
    <submittedName>
        <fullName evidence="2">DUF4157 domain-containing protein</fullName>
    </submittedName>
</protein>
<feature type="compositionally biased region" description="Basic and acidic residues" evidence="1">
    <location>
        <begin position="1"/>
        <end position="10"/>
    </location>
</feature>
<dbReference type="Proteomes" id="UP001595839">
    <property type="component" value="Unassembled WGS sequence"/>
</dbReference>
<feature type="region of interest" description="Disordered" evidence="1">
    <location>
        <begin position="67"/>
        <end position="87"/>
    </location>
</feature>
<organism evidence="2 3">
    <name type="scientific">Streptomyces vulcanius</name>
    <dbReference type="NCBI Taxonomy" id="1441876"/>
    <lineage>
        <taxon>Bacteria</taxon>
        <taxon>Bacillati</taxon>
        <taxon>Actinomycetota</taxon>
        <taxon>Actinomycetes</taxon>
        <taxon>Kitasatosporales</taxon>
        <taxon>Streptomycetaceae</taxon>
        <taxon>Streptomyces</taxon>
    </lineage>
</organism>
<gene>
    <name evidence="2" type="ORF">ACFPIH_55490</name>
</gene>
<name>A0ABV9BDS9_9ACTN</name>